<keyword evidence="1" id="KW-0547">Nucleotide-binding</keyword>
<accession>A0A822VF66</accession>
<organism evidence="4 5">
    <name type="scientific">Agrobacterium tumefaciens str. B6</name>
    <dbReference type="NCBI Taxonomy" id="1183423"/>
    <lineage>
        <taxon>Bacteria</taxon>
        <taxon>Pseudomonadati</taxon>
        <taxon>Pseudomonadota</taxon>
        <taxon>Alphaproteobacteria</taxon>
        <taxon>Hyphomicrobiales</taxon>
        <taxon>Rhizobiaceae</taxon>
        <taxon>Rhizobium/Agrobacterium group</taxon>
        <taxon>Agrobacterium</taxon>
        <taxon>Agrobacterium tumefaciens complex</taxon>
    </lineage>
</organism>
<dbReference type="GO" id="GO:0005524">
    <property type="term" value="F:ATP binding"/>
    <property type="evidence" value="ECO:0007669"/>
    <property type="project" value="UniProtKB-KW"/>
</dbReference>
<comment type="caution">
    <text evidence="4">The sequence shown here is derived from an EMBL/GenBank/DDBJ whole genome shotgun (WGS) entry which is preliminary data.</text>
</comment>
<dbReference type="GO" id="GO:0016301">
    <property type="term" value="F:kinase activity"/>
    <property type="evidence" value="ECO:0007669"/>
    <property type="project" value="InterPro"/>
</dbReference>
<dbReference type="AlphaFoldDB" id="A0A822VF66"/>
<sequence length="635" mass="71869">MLIRGSSNLRIYASMRDDLGVDRALTLSLQAKRDIFETQIIPAIGARGASVAKPTFTVVCGQQGAGKSTLVRQIKSRTGGESTQRIIADDLNAYIPGNNAALLQGSHALERANSSAATEWYHQLFDRSITNRYNIILESCYPPNHYASLLDKARSNGYRTELNIIATDRITSFTAIHDRFERALANSFIASTVLPDVETHDHYYSIWPRVALEVENYKTFDRIAIVRRDGETCYDNEQALASDGKSTWGREPGALRALMDHRNRPLDERQQHWVNSVWERLRRSFAFAQHPDSARLPIASYQSAIATRLREHSDLSSFETRPEYMREFSNKFSWNLKRDISFVVNRKSKGGEFREDAFEELFCEKITAVHHSLQEAITAQFESAIGKWNDEGDVRSRDVSTFYARTSGESSTARRLNISTNPRGMVPSADVVNISEQQAQSVKHRRPKFLVEVSKNVYRPIEQYNRMVFDRVRFPNITRDRRKLNVLIRMEDGTGYETPSSLKKRLGSDQHNIFTKIMNEGQLPHSLASRETSELPIVLVDAGNGATFIAGEKFSLSDNGRRIPTTISADRILVRNENGTFSELCQRLAGNTELLLPPEAIVQLGLQRQQAVNRARAGEASELEQRTREHSSGRV</sequence>
<gene>
    <name evidence="4" type="ORF">AGR4A_pTi0024</name>
</gene>
<dbReference type="Pfam" id="PF06414">
    <property type="entry name" value="Zeta_toxin"/>
    <property type="match status" value="1"/>
</dbReference>
<protein>
    <submittedName>
        <fullName evidence="4">VirL (Modular protein)</fullName>
    </submittedName>
</protein>
<dbReference type="InterPro" id="IPR010488">
    <property type="entry name" value="Zeta_toxin_domain"/>
</dbReference>
<dbReference type="SUPFAM" id="SSF52540">
    <property type="entry name" value="P-loop containing nucleoside triphosphate hydrolases"/>
    <property type="match status" value="1"/>
</dbReference>
<feature type="domain" description="Zeta toxin" evidence="3">
    <location>
        <begin position="52"/>
        <end position="237"/>
    </location>
</feature>
<dbReference type="InterPro" id="IPR027417">
    <property type="entry name" value="P-loop_NTPase"/>
</dbReference>
<evidence type="ECO:0000313" key="5">
    <source>
        <dbReference type="Proteomes" id="UP000192074"/>
    </source>
</evidence>
<dbReference type="Proteomes" id="UP000192074">
    <property type="component" value="Unassembled WGS sequence"/>
</dbReference>
<evidence type="ECO:0000259" key="3">
    <source>
        <dbReference type="Pfam" id="PF06414"/>
    </source>
</evidence>
<evidence type="ECO:0000256" key="1">
    <source>
        <dbReference type="ARBA" id="ARBA00022741"/>
    </source>
</evidence>
<dbReference type="EMBL" id="FCNL01000043">
    <property type="protein sequence ID" value="CVI25426.1"/>
    <property type="molecule type" value="Genomic_DNA"/>
</dbReference>
<proteinExistence type="predicted"/>
<name>A0A822VF66_AGRTU</name>
<keyword evidence="2" id="KW-0067">ATP-binding</keyword>
<dbReference type="Gene3D" id="3.40.50.300">
    <property type="entry name" value="P-loop containing nucleotide triphosphate hydrolases"/>
    <property type="match status" value="1"/>
</dbReference>
<evidence type="ECO:0000313" key="4">
    <source>
        <dbReference type="EMBL" id="CVI25426.1"/>
    </source>
</evidence>
<evidence type="ECO:0000256" key="2">
    <source>
        <dbReference type="ARBA" id="ARBA00022840"/>
    </source>
</evidence>
<reference evidence="4 5" key="1">
    <citation type="submission" date="2016-01" db="EMBL/GenBank/DDBJ databases">
        <authorList>
            <person name="Regsiter A."/>
            <person name="william w."/>
        </authorList>
    </citation>
    <scope>NUCLEOTIDE SEQUENCE [LARGE SCALE GENOMIC DNA]</scope>
    <source>
        <strain evidence="4 5">B6</strain>
    </source>
</reference>